<dbReference type="PANTHER" id="PTHR46494:SF1">
    <property type="entry name" value="CORA FAMILY METAL ION TRANSPORTER (EUROFUNG)"/>
    <property type="match status" value="1"/>
</dbReference>
<keyword evidence="3" id="KW-1003">Cell membrane</keyword>
<accession>A0A2M6WFL8</accession>
<dbReference type="Pfam" id="PF01544">
    <property type="entry name" value="CorA"/>
    <property type="match status" value="1"/>
</dbReference>
<organism evidence="4 5">
    <name type="scientific">Candidatus Kaiserbacteria bacterium CG10_big_fil_rev_8_21_14_0_10_49_17</name>
    <dbReference type="NCBI Taxonomy" id="1974609"/>
    <lineage>
        <taxon>Bacteria</taxon>
        <taxon>Candidatus Kaiseribacteriota</taxon>
    </lineage>
</organism>
<dbReference type="SUPFAM" id="SSF143865">
    <property type="entry name" value="CorA soluble domain-like"/>
    <property type="match status" value="1"/>
</dbReference>
<evidence type="ECO:0008006" key="6">
    <source>
        <dbReference type="Google" id="ProtNLM"/>
    </source>
</evidence>
<dbReference type="InterPro" id="IPR002523">
    <property type="entry name" value="MgTranspt_CorA/ZnTranspt_ZntB"/>
</dbReference>
<name>A0A2M6WFL8_9BACT</name>
<dbReference type="Gene3D" id="1.20.58.340">
    <property type="entry name" value="Magnesium transport protein CorA, transmembrane region"/>
    <property type="match status" value="1"/>
</dbReference>
<dbReference type="GO" id="GO:0015095">
    <property type="term" value="F:magnesium ion transmembrane transporter activity"/>
    <property type="evidence" value="ECO:0007669"/>
    <property type="project" value="TreeGrafter"/>
</dbReference>
<protein>
    <recommendedName>
        <fullName evidence="6">Magnesium transporter</fullName>
    </recommendedName>
</protein>
<dbReference type="GO" id="GO:0000287">
    <property type="term" value="F:magnesium ion binding"/>
    <property type="evidence" value="ECO:0007669"/>
    <property type="project" value="TreeGrafter"/>
</dbReference>
<keyword evidence="2" id="KW-0813">Transport</keyword>
<feature type="non-terminal residue" evidence="4">
    <location>
        <position position="230"/>
    </location>
</feature>
<dbReference type="InterPro" id="IPR045861">
    <property type="entry name" value="CorA_cytoplasmic_dom"/>
</dbReference>
<dbReference type="GO" id="GO:0015087">
    <property type="term" value="F:cobalt ion transmembrane transporter activity"/>
    <property type="evidence" value="ECO:0007669"/>
    <property type="project" value="TreeGrafter"/>
</dbReference>
<dbReference type="Proteomes" id="UP000228809">
    <property type="component" value="Unassembled WGS sequence"/>
</dbReference>
<sequence>MVQTFTHKDLTWVDIESPTQDEVRDLMRTYNLDPLVADELLLPTLKPRVDVYDTYIYLILHFPAFRHTHNGSTDQEVDFIIGKNFIITTRYDTVDPLHKFSKVFEVNSVLDKSDIGDHAGYLFFYMIRKLYKALEHELEYINDALELIEEEIFEEGNSKGMVFALSNVGRDLLNLKQALNPHREILESFDEAARGFFGDSYRYHSRSVFGEYYRIRNQIDIHASTLAELR</sequence>
<reference evidence="5" key="1">
    <citation type="submission" date="2017-09" db="EMBL/GenBank/DDBJ databases">
        <title>Depth-based differentiation of microbial function through sediment-hosted aquifers and enrichment of novel symbionts in the deep terrestrial subsurface.</title>
        <authorList>
            <person name="Probst A.J."/>
            <person name="Ladd B."/>
            <person name="Jarett J.K."/>
            <person name="Geller-Mcgrath D.E."/>
            <person name="Sieber C.M.K."/>
            <person name="Emerson J.B."/>
            <person name="Anantharaman K."/>
            <person name="Thomas B.C."/>
            <person name="Malmstrom R."/>
            <person name="Stieglmeier M."/>
            <person name="Klingl A."/>
            <person name="Woyke T."/>
            <person name="Ryan C.M."/>
            <person name="Banfield J.F."/>
        </authorList>
    </citation>
    <scope>NUCLEOTIDE SEQUENCE [LARGE SCALE GENOMIC DNA]</scope>
</reference>
<evidence type="ECO:0000256" key="1">
    <source>
        <dbReference type="ARBA" id="ARBA00004651"/>
    </source>
</evidence>
<evidence type="ECO:0000313" key="5">
    <source>
        <dbReference type="Proteomes" id="UP000228809"/>
    </source>
</evidence>
<comment type="caution">
    <text evidence="4">The sequence shown here is derived from an EMBL/GenBank/DDBJ whole genome shotgun (WGS) entry which is preliminary data.</text>
</comment>
<dbReference type="AlphaFoldDB" id="A0A2M6WFL8"/>
<evidence type="ECO:0000256" key="3">
    <source>
        <dbReference type="ARBA" id="ARBA00022475"/>
    </source>
</evidence>
<dbReference type="GO" id="GO:0050897">
    <property type="term" value="F:cobalt ion binding"/>
    <property type="evidence" value="ECO:0007669"/>
    <property type="project" value="TreeGrafter"/>
</dbReference>
<comment type="subcellular location">
    <subcellularLocation>
        <location evidence="1">Cell membrane</location>
        <topology evidence="1">Multi-pass membrane protein</topology>
    </subcellularLocation>
</comment>
<proteinExistence type="predicted"/>
<keyword evidence="3" id="KW-0472">Membrane</keyword>
<dbReference type="GO" id="GO:0005886">
    <property type="term" value="C:plasma membrane"/>
    <property type="evidence" value="ECO:0007669"/>
    <property type="project" value="UniProtKB-SubCell"/>
</dbReference>
<dbReference type="Gene3D" id="3.30.460.20">
    <property type="entry name" value="CorA soluble domain-like"/>
    <property type="match status" value="1"/>
</dbReference>
<evidence type="ECO:0000256" key="2">
    <source>
        <dbReference type="ARBA" id="ARBA00022448"/>
    </source>
</evidence>
<dbReference type="PANTHER" id="PTHR46494">
    <property type="entry name" value="CORA FAMILY METAL ION TRANSPORTER (EUROFUNG)"/>
    <property type="match status" value="1"/>
</dbReference>
<dbReference type="EMBL" id="PFBJ01000001">
    <property type="protein sequence ID" value="PIT91514.1"/>
    <property type="molecule type" value="Genomic_DNA"/>
</dbReference>
<gene>
    <name evidence="4" type="ORF">COU17_00055</name>
</gene>
<evidence type="ECO:0000313" key="4">
    <source>
        <dbReference type="EMBL" id="PIT91514.1"/>
    </source>
</evidence>